<dbReference type="AlphaFoldDB" id="A0A5N6E7P6"/>
<sequence length="253" mass="27405">MRYSFIAAALISAAQALPAIPVSGNTVAEGELPVLLNYHVPRDVGRVSLKSVEDARRDKVLEDARAEYQRRLNALSPTQRNEFENKYEPKLRLDSQGYQNILRDRKTGEVIQGTDPFETAVNQLSNKGSENGGPKAPVTDPNTAASPADAESAMNLLTGPTRESFNNLMGQPSDRPSQGQTSNDINVGMGQVKEGVPSDMAAFNQIVNQPSPAYDSLRQSFNEGKYVPGVDGFDSSDNPIFGDQGKYDAAVWG</sequence>
<proteinExistence type="predicted"/>
<feature type="region of interest" description="Disordered" evidence="1">
    <location>
        <begin position="228"/>
        <end position="253"/>
    </location>
</feature>
<evidence type="ECO:0000313" key="3">
    <source>
        <dbReference type="EMBL" id="KAB8213591.1"/>
    </source>
</evidence>
<feature type="region of interest" description="Disordered" evidence="1">
    <location>
        <begin position="122"/>
        <end position="190"/>
    </location>
</feature>
<feature type="compositionally biased region" description="Polar residues" evidence="1">
    <location>
        <begin position="161"/>
        <end position="185"/>
    </location>
</feature>
<evidence type="ECO:0000256" key="1">
    <source>
        <dbReference type="SAM" id="MobiDB-lite"/>
    </source>
</evidence>
<name>A0A5N6E7P6_9EURO</name>
<reference evidence="3 4" key="1">
    <citation type="submission" date="2019-04" db="EMBL/GenBank/DDBJ databases">
        <title>Fungal friends and foes A comparative genomics study of 23 Aspergillus species from section Flavi.</title>
        <authorList>
            <consortium name="DOE Joint Genome Institute"/>
            <person name="Kjaerbolling I."/>
            <person name="Vesth T.C."/>
            <person name="Frisvad J.C."/>
            <person name="Nybo J.L."/>
            <person name="Theobald S."/>
            <person name="Kildgaard S."/>
            <person name="Petersen T.I."/>
            <person name="Kuo A."/>
            <person name="Sato A."/>
            <person name="Lyhne E.K."/>
            <person name="Kogle M.E."/>
            <person name="Wiebenga A."/>
            <person name="Kun R.S."/>
            <person name="Lubbers R.J."/>
            <person name="Makela M.R."/>
            <person name="Barry K."/>
            <person name="Chovatia M."/>
            <person name="Clum A."/>
            <person name="Daum C."/>
            <person name="Haridas S."/>
            <person name="He G."/>
            <person name="LaButti K."/>
            <person name="Lipzen A."/>
            <person name="Mondo S."/>
            <person name="Pangilinan J."/>
            <person name="Riley R."/>
            <person name="Salamov A."/>
            <person name="Simmons B.A."/>
            <person name="Magnuson J.K."/>
            <person name="Henrissat B."/>
            <person name="Mortensen U.H."/>
            <person name="Larsen T.O."/>
            <person name="De vries R.P."/>
            <person name="Grigoriev I.V."/>
            <person name="Machida M."/>
            <person name="Baker S.E."/>
            <person name="Andersen M.R."/>
        </authorList>
    </citation>
    <scope>NUCLEOTIDE SEQUENCE [LARGE SCALE GENOMIC DNA]</scope>
    <source>
        <strain evidence="3 4">CBS 126849</strain>
    </source>
</reference>
<accession>A0A5N6E7P6</accession>
<protein>
    <submittedName>
        <fullName evidence="3">Uncharacterized protein</fullName>
    </submittedName>
</protein>
<keyword evidence="2" id="KW-0732">Signal</keyword>
<feature type="chain" id="PRO_5024892647" evidence="2">
    <location>
        <begin position="17"/>
        <end position="253"/>
    </location>
</feature>
<gene>
    <name evidence="3" type="ORF">BDV33DRAFT_184469</name>
</gene>
<evidence type="ECO:0000256" key="2">
    <source>
        <dbReference type="SAM" id="SignalP"/>
    </source>
</evidence>
<dbReference type="Proteomes" id="UP000326799">
    <property type="component" value="Unassembled WGS sequence"/>
</dbReference>
<feature type="signal peptide" evidence="2">
    <location>
        <begin position="1"/>
        <end position="16"/>
    </location>
</feature>
<dbReference type="EMBL" id="ML733591">
    <property type="protein sequence ID" value="KAB8213591.1"/>
    <property type="molecule type" value="Genomic_DNA"/>
</dbReference>
<evidence type="ECO:0000313" key="4">
    <source>
        <dbReference type="Proteomes" id="UP000326799"/>
    </source>
</evidence>
<keyword evidence="4" id="KW-1185">Reference proteome</keyword>
<organism evidence="3 4">
    <name type="scientific">Aspergillus novoparasiticus</name>
    <dbReference type="NCBI Taxonomy" id="986946"/>
    <lineage>
        <taxon>Eukaryota</taxon>
        <taxon>Fungi</taxon>
        <taxon>Dikarya</taxon>
        <taxon>Ascomycota</taxon>
        <taxon>Pezizomycotina</taxon>
        <taxon>Eurotiomycetes</taxon>
        <taxon>Eurotiomycetidae</taxon>
        <taxon>Eurotiales</taxon>
        <taxon>Aspergillaceae</taxon>
        <taxon>Aspergillus</taxon>
        <taxon>Aspergillus subgen. Circumdati</taxon>
    </lineage>
</organism>